<dbReference type="KEGG" id="clec:106665180"/>
<dbReference type="InterPro" id="IPR000618">
    <property type="entry name" value="Insect_cuticle"/>
</dbReference>
<keyword evidence="1 2" id="KW-0193">Cuticle</keyword>
<evidence type="ECO:0000256" key="4">
    <source>
        <dbReference type="SAM" id="SignalP"/>
    </source>
</evidence>
<organism evidence="5 6">
    <name type="scientific">Cimex lectularius</name>
    <name type="common">Bed bug</name>
    <name type="synonym">Acanthia lectularia</name>
    <dbReference type="NCBI Taxonomy" id="79782"/>
    <lineage>
        <taxon>Eukaryota</taxon>
        <taxon>Metazoa</taxon>
        <taxon>Ecdysozoa</taxon>
        <taxon>Arthropoda</taxon>
        <taxon>Hexapoda</taxon>
        <taxon>Insecta</taxon>
        <taxon>Pterygota</taxon>
        <taxon>Neoptera</taxon>
        <taxon>Paraneoptera</taxon>
        <taxon>Hemiptera</taxon>
        <taxon>Heteroptera</taxon>
        <taxon>Panheteroptera</taxon>
        <taxon>Cimicomorpha</taxon>
        <taxon>Cimicidae</taxon>
        <taxon>Cimex</taxon>
    </lineage>
</organism>
<keyword evidence="6" id="KW-1185">Reference proteome</keyword>
<proteinExistence type="predicted"/>
<feature type="region of interest" description="Disordered" evidence="3">
    <location>
        <begin position="100"/>
        <end position="133"/>
    </location>
</feature>
<dbReference type="AlphaFoldDB" id="A0A8I6RIM7"/>
<reference evidence="5" key="1">
    <citation type="submission" date="2022-01" db="UniProtKB">
        <authorList>
            <consortium name="EnsemblMetazoa"/>
        </authorList>
    </citation>
    <scope>IDENTIFICATION</scope>
</reference>
<dbReference type="OMA" id="ESSMIPT"/>
<keyword evidence="4" id="KW-0732">Signal</keyword>
<dbReference type="PANTHER" id="PTHR10380:SF173">
    <property type="entry name" value="CUTICULAR PROTEIN 47EF, ISOFORM C-RELATED"/>
    <property type="match status" value="1"/>
</dbReference>
<accession>A0A8I6RIM7</accession>
<feature type="chain" id="PRO_5035205395" description="CPR type cuticle protein" evidence="4">
    <location>
        <begin position="19"/>
        <end position="212"/>
    </location>
</feature>
<feature type="compositionally biased region" description="Polar residues" evidence="3">
    <location>
        <begin position="118"/>
        <end position="133"/>
    </location>
</feature>
<evidence type="ECO:0000256" key="2">
    <source>
        <dbReference type="PROSITE-ProRule" id="PRU00497"/>
    </source>
</evidence>
<dbReference type="InterPro" id="IPR031311">
    <property type="entry name" value="CHIT_BIND_RR_consensus"/>
</dbReference>
<dbReference type="InterPro" id="IPR050468">
    <property type="entry name" value="Cuticle_Struct_Prot"/>
</dbReference>
<dbReference type="PROSITE" id="PS51155">
    <property type="entry name" value="CHIT_BIND_RR_2"/>
    <property type="match status" value="1"/>
</dbReference>
<dbReference type="Proteomes" id="UP000494040">
    <property type="component" value="Unassembled WGS sequence"/>
</dbReference>
<evidence type="ECO:0000313" key="6">
    <source>
        <dbReference type="Proteomes" id="UP000494040"/>
    </source>
</evidence>
<evidence type="ECO:0000256" key="1">
    <source>
        <dbReference type="ARBA" id="ARBA00022460"/>
    </source>
</evidence>
<evidence type="ECO:0000256" key="3">
    <source>
        <dbReference type="SAM" id="MobiDB-lite"/>
    </source>
</evidence>
<dbReference type="OrthoDB" id="6614752at2759"/>
<dbReference type="GO" id="GO:0008010">
    <property type="term" value="F:structural constituent of chitin-based larval cuticle"/>
    <property type="evidence" value="ECO:0007669"/>
    <property type="project" value="TreeGrafter"/>
</dbReference>
<feature type="compositionally biased region" description="Low complexity" evidence="3">
    <location>
        <begin position="197"/>
        <end position="212"/>
    </location>
</feature>
<name>A0A8I6RIM7_CIMLE</name>
<dbReference type="PROSITE" id="PS00233">
    <property type="entry name" value="CHIT_BIND_RR_1"/>
    <property type="match status" value="1"/>
</dbReference>
<protein>
    <recommendedName>
        <fullName evidence="7">CPR type cuticle protein</fullName>
    </recommendedName>
</protein>
<dbReference type="GO" id="GO:0062129">
    <property type="term" value="C:chitin-based extracellular matrix"/>
    <property type="evidence" value="ECO:0007669"/>
    <property type="project" value="TreeGrafter"/>
</dbReference>
<dbReference type="PANTHER" id="PTHR10380">
    <property type="entry name" value="CUTICLE PROTEIN"/>
    <property type="match status" value="1"/>
</dbReference>
<dbReference type="EnsemblMetazoa" id="XM_014391425.2">
    <property type="protein sequence ID" value="XP_014246911.1"/>
    <property type="gene ID" value="LOC106665180"/>
</dbReference>
<feature type="compositionally biased region" description="Polar residues" evidence="3">
    <location>
        <begin position="100"/>
        <end position="109"/>
    </location>
</feature>
<feature type="signal peptide" evidence="4">
    <location>
        <begin position="1"/>
        <end position="18"/>
    </location>
</feature>
<gene>
    <name evidence="5" type="primary">106665180</name>
</gene>
<sequence length="212" mass="20955">MKTIVFINLAVLAVGSFAAQLTSYLPPRGSSGSGAGFVSAPHFGSGGGSFSGGAGHFSGGSGGFSGGAGGFGGAGAGGFRGPSGPVIPILSYQNNPNHGDGSYSYSYETGNGIKAQESGHQTGPESQAAQGSYTYTGPDGQTYTVTYTADENGFQAQGAHLPTPPPIPEAILKSLQAQGISGYPGVGGFPAPGGFPGSRPSPSYSQSSGYHY</sequence>
<feature type="region of interest" description="Disordered" evidence="3">
    <location>
        <begin position="191"/>
        <end position="212"/>
    </location>
</feature>
<evidence type="ECO:0008006" key="7">
    <source>
        <dbReference type="Google" id="ProtNLM"/>
    </source>
</evidence>
<dbReference type="Pfam" id="PF00379">
    <property type="entry name" value="Chitin_bind_4"/>
    <property type="match status" value="1"/>
</dbReference>
<dbReference type="PRINTS" id="PR00947">
    <property type="entry name" value="CUTICLE"/>
</dbReference>
<evidence type="ECO:0000313" key="5">
    <source>
        <dbReference type="EnsemblMetazoa" id="XP_014246911.1"/>
    </source>
</evidence>